<dbReference type="CDD" id="cd19481">
    <property type="entry name" value="RecA-like_protease"/>
    <property type="match status" value="1"/>
</dbReference>
<evidence type="ECO:0000313" key="4">
    <source>
        <dbReference type="Proteomes" id="UP001628179"/>
    </source>
</evidence>
<protein>
    <submittedName>
        <fullName evidence="3">AAA+ ATPase domain-containing protein</fullName>
    </submittedName>
</protein>
<proteinExistence type="predicted"/>
<accession>A0ABQ0GCZ1</accession>
<feature type="region of interest" description="Disordered" evidence="1">
    <location>
        <begin position="393"/>
        <end position="412"/>
    </location>
</feature>
<dbReference type="InterPro" id="IPR003593">
    <property type="entry name" value="AAA+_ATPase"/>
</dbReference>
<evidence type="ECO:0000256" key="1">
    <source>
        <dbReference type="SAM" id="MobiDB-lite"/>
    </source>
</evidence>
<reference evidence="3 4" key="1">
    <citation type="submission" date="2024-09" db="EMBL/GenBank/DDBJ databases">
        <title>Itraconazole resistance in Madurella fahalii resulting from another homologue of gene encoding cytochrome P450 14-alpha sterol demethylase (CYP51).</title>
        <authorList>
            <person name="Yoshioka I."/>
            <person name="Fahal A.H."/>
            <person name="Kaneko S."/>
            <person name="Yaguchi T."/>
        </authorList>
    </citation>
    <scope>NUCLEOTIDE SEQUENCE [LARGE SCALE GENOMIC DNA]</scope>
    <source>
        <strain evidence="3 4">IFM 68171</strain>
    </source>
</reference>
<dbReference type="Proteomes" id="UP001628179">
    <property type="component" value="Unassembled WGS sequence"/>
</dbReference>
<dbReference type="Pfam" id="PF22942">
    <property type="entry name" value="DUF7025"/>
    <property type="match status" value="1"/>
</dbReference>
<dbReference type="InterPro" id="IPR027417">
    <property type="entry name" value="P-loop_NTPase"/>
</dbReference>
<dbReference type="RefSeq" id="XP_070917352.1">
    <property type="nucleotide sequence ID" value="XM_071061251.1"/>
</dbReference>
<evidence type="ECO:0000313" key="3">
    <source>
        <dbReference type="EMBL" id="GAB1315621.1"/>
    </source>
</evidence>
<name>A0ABQ0GCZ1_9PEZI</name>
<gene>
    <name evidence="3" type="ORF">MFIFM68171_05831</name>
</gene>
<dbReference type="InterPro" id="IPR003959">
    <property type="entry name" value="ATPase_AAA_core"/>
</dbReference>
<dbReference type="PANTHER" id="PTHR46411:SF3">
    <property type="entry name" value="AAA+ ATPASE DOMAIN-CONTAINING PROTEIN"/>
    <property type="match status" value="1"/>
</dbReference>
<feature type="region of interest" description="Disordered" evidence="1">
    <location>
        <begin position="34"/>
        <end position="56"/>
    </location>
</feature>
<dbReference type="SMART" id="SM00382">
    <property type="entry name" value="AAA"/>
    <property type="match status" value="1"/>
</dbReference>
<sequence length="699" mass="79797">MMDSAEGSQTLASELLEVLPLSVAIDEGEATWSFKSINPLPPDSGAGSKDASKNPETGQECKVKELYEGPEKCKCCINWVEGWPKDYRNDIEEREETKRFALITRWAKNHKPGKALSLHSLTVQSPHLKSILGAVFKGYGYICTSLKQLVFEAPFYPFVHEWSTLASMEGRMDDYDCRKHLQLLLEILRDALEDVITTTDDLKRNGVVSFEYLWSIFRPGTELYTLDDGHNNISKLVRMEYREATHEKEAHLDLEVRQIAFDGKVFGYHTTHRQIGKFEGVKKITDLDIFPAARHPRNAEVKKGLVERGKIFRELHSSGNPHLSYNGPLMQVVRTWNGSRIKKHNIDERVIIDPFSLPDSDFDLKPLTEESHEPRVNGTDIRDGFGQNIKSSQTLESLSSNPSKPLVSHSSSPTDNVLHLFRDQVHGYSLKSRIWGSFYVDGLQDIKWNESAIDRLRIPEKQKDIIIRLTRNHVANNDKPGYVIEGKGQGVIMLLEGPPGVGKTLTAEALAEKLHKPLYVVGTASLNHDPEELETSLDKIRKLADRWNAVLLLDEGDVFLKTRSDGQFMVNNVVAVFLRMLEYYRGVMVITTNRARYLDSAVNSRMNLRLRYRKPGREARRSMWEDCVESSGMHTLEDRHFDRLKWFKLSGREIKNIVGTAQLLAVGREEGLSIHDICKVLKAQRINIWSRRMDFFRAT</sequence>
<feature type="domain" description="AAA+ ATPase" evidence="2">
    <location>
        <begin position="489"/>
        <end position="616"/>
    </location>
</feature>
<keyword evidence="4" id="KW-1185">Reference proteome</keyword>
<organism evidence="3 4">
    <name type="scientific">Madurella fahalii</name>
    <dbReference type="NCBI Taxonomy" id="1157608"/>
    <lineage>
        <taxon>Eukaryota</taxon>
        <taxon>Fungi</taxon>
        <taxon>Dikarya</taxon>
        <taxon>Ascomycota</taxon>
        <taxon>Pezizomycotina</taxon>
        <taxon>Sordariomycetes</taxon>
        <taxon>Sordariomycetidae</taxon>
        <taxon>Sordariales</taxon>
        <taxon>Sordariales incertae sedis</taxon>
        <taxon>Madurella</taxon>
    </lineage>
</organism>
<comment type="caution">
    <text evidence="3">The sequence shown here is derived from an EMBL/GenBank/DDBJ whole genome shotgun (WGS) entry which is preliminary data.</text>
</comment>
<dbReference type="GeneID" id="98176574"/>
<dbReference type="PANTHER" id="PTHR46411">
    <property type="entry name" value="FAMILY ATPASE, PUTATIVE-RELATED"/>
    <property type="match status" value="1"/>
</dbReference>
<dbReference type="Pfam" id="PF00004">
    <property type="entry name" value="AAA"/>
    <property type="match status" value="1"/>
</dbReference>
<dbReference type="InterPro" id="IPR054289">
    <property type="entry name" value="DUF7025"/>
</dbReference>
<dbReference type="SUPFAM" id="SSF52540">
    <property type="entry name" value="P-loop containing nucleoside triphosphate hydrolases"/>
    <property type="match status" value="1"/>
</dbReference>
<evidence type="ECO:0000259" key="2">
    <source>
        <dbReference type="SMART" id="SM00382"/>
    </source>
</evidence>
<dbReference type="Gene3D" id="3.40.50.300">
    <property type="entry name" value="P-loop containing nucleotide triphosphate hydrolases"/>
    <property type="match status" value="1"/>
</dbReference>
<dbReference type="EMBL" id="BAAFSV010000003">
    <property type="protein sequence ID" value="GAB1315621.1"/>
    <property type="molecule type" value="Genomic_DNA"/>
</dbReference>